<evidence type="ECO:0000256" key="1">
    <source>
        <dbReference type="SAM" id="SignalP"/>
    </source>
</evidence>
<evidence type="ECO:0000313" key="2">
    <source>
        <dbReference type="EMBL" id="GAA3502777.1"/>
    </source>
</evidence>
<proteinExistence type="predicted"/>
<keyword evidence="1" id="KW-0732">Signal</keyword>
<protein>
    <recommendedName>
        <fullName evidence="4">Lipoprotein</fullName>
    </recommendedName>
</protein>
<sequence>MEGTHNTPMNRRHSRFRTGAFAPLALPLALAVIAGCGAPDAAAGRSPASAPAAREAATALTAARLDELSLAASDLEGFDVRKPGAAETLTEDDVRTGEADCAPVSRVMWGVALGDPAATAQRRVTSALDDTAIDAAESAEELDAAFTVTSTTVSLASYDTEEQAQAAFESLSDGIAACDGGFRSTAGGTRDDGGVSAGTAPEAGDEAVAFTATIGEDGGSLGPVRAVVFRRGGTLAQFSTVNAAAVVSGEDWDFPTVLVDAQEAKLG</sequence>
<keyword evidence="3" id="KW-1185">Reference proteome</keyword>
<name>A0ABP6U524_9ACTN</name>
<accession>A0ABP6U524</accession>
<reference evidence="3" key="1">
    <citation type="journal article" date="2019" name="Int. J. Syst. Evol. Microbiol.">
        <title>The Global Catalogue of Microorganisms (GCM) 10K type strain sequencing project: providing services to taxonomists for standard genome sequencing and annotation.</title>
        <authorList>
            <consortium name="The Broad Institute Genomics Platform"/>
            <consortium name="The Broad Institute Genome Sequencing Center for Infectious Disease"/>
            <person name="Wu L."/>
            <person name="Ma J."/>
        </authorList>
    </citation>
    <scope>NUCLEOTIDE SEQUENCE [LARGE SCALE GENOMIC DNA]</scope>
    <source>
        <strain evidence="3">JCM 4816</strain>
    </source>
</reference>
<organism evidence="2 3">
    <name type="scientific">Streptomyces prasinosporus</name>
    <dbReference type="NCBI Taxonomy" id="68256"/>
    <lineage>
        <taxon>Bacteria</taxon>
        <taxon>Bacillati</taxon>
        <taxon>Actinomycetota</taxon>
        <taxon>Actinomycetes</taxon>
        <taxon>Kitasatosporales</taxon>
        <taxon>Streptomycetaceae</taxon>
        <taxon>Streptomyces</taxon>
        <taxon>Streptomyces albogriseolus group</taxon>
    </lineage>
</organism>
<gene>
    <name evidence="2" type="ORF">GCM10019016_098860</name>
</gene>
<evidence type="ECO:0000313" key="3">
    <source>
        <dbReference type="Proteomes" id="UP001501455"/>
    </source>
</evidence>
<feature type="chain" id="PRO_5045116840" description="Lipoprotein" evidence="1">
    <location>
        <begin position="35"/>
        <end position="267"/>
    </location>
</feature>
<dbReference type="EMBL" id="BAAAXF010000071">
    <property type="protein sequence ID" value="GAA3502777.1"/>
    <property type="molecule type" value="Genomic_DNA"/>
</dbReference>
<dbReference type="Proteomes" id="UP001501455">
    <property type="component" value="Unassembled WGS sequence"/>
</dbReference>
<evidence type="ECO:0008006" key="4">
    <source>
        <dbReference type="Google" id="ProtNLM"/>
    </source>
</evidence>
<feature type="signal peptide" evidence="1">
    <location>
        <begin position="1"/>
        <end position="34"/>
    </location>
</feature>
<comment type="caution">
    <text evidence="2">The sequence shown here is derived from an EMBL/GenBank/DDBJ whole genome shotgun (WGS) entry which is preliminary data.</text>
</comment>